<evidence type="ECO:0000313" key="1">
    <source>
        <dbReference type="EMBL" id="KAJ1345809.1"/>
    </source>
</evidence>
<evidence type="ECO:0000313" key="2">
    <source>
        <dbReference type="Proteomes" id="UP001196413"/>
    </source>
</evidence>
<organism evidence="1 2">
    <name type="scientific">Parelaphostrongylus tenuis</name>
    <name type="common">Meningeal worm</name>
    <dbReference type="NCBI Taxonomy" id="148309"/>
    <lineage>
        <taxon>Eukaryota</taxon>
        <taxon>Metazoa</taxon>
        <taxon>Ecdysozoa</taxon>
        <taxon>Nematoda</taxon>
        <taxon>Chromadorea</taxon>
        <taxon>Rhabditida</taxon>
        <taxon>Rhabditina</taxon>
        <taxon>Rhabditomorpha</taxon>
        <taxon>Strongyloidea</taxon>
        <taxon>Metastrongylidae</taxon>
        <taxon>Parelaphostrongylus</taxon>
    </lineage>
</organism>
<name>A0AAD5MKM6_PARTN</name>
<dbReference type="Proteomes" id="UP001196413">
    <property type="component" value="Unassembled WGS sequence"/>
</dbReference>
<reference evidence="1" key="1">
    <citation type="submission" date="2021-06" db="EMBL/GenBank/DDBJ databases">
        <title>Parelaphostrongylus tenuis whole genome reference sequence.</title>
        <authorList>
            <person name="Garwood T.J."/>
            <person name="Larsen P.A."/>
            <person name="Fountain-Jones N.M."/>
            <person name="Garbe J.R."/>
            <person name="Macchietto M.G."/>
            <person name="Kania S.A."/>
            <person name="Gerhold R.W."/>
            <person name="Richards J.E."/>
            <person name="Wolf T.M."/>
        </authorList>
    </citation>
    <scope>NUCLEOTIDE SEQUENCE</scope>
    <source>
        <strain evidence="1">MNPRO001-30</strain>
        <tissue evidence="1">Meninges</tissue>
    </source>
</reference>
<sequence>MEKKESHDFKMYNETKLVISFGLISYLITSVTTSPVQTYKTPWFFRPFVECSPNLKLINHRLPRSVFTSARAFIDTFSTNPSIKEMKVKLSSNLLTIWPAHLCFAIDAYSLAREDVILYEDLTCSSLLRVVSAN</sequence>
<keyword evidence="2" id="KW-1185">Reference proteome</keyword>
<accession>A0AAD5MKM6</accession>
<dbReference type="EMBL" id="JAHQIW010000071">
    <property type="protein sequence ID" value="KAJ1345809.1"/>
    <property type="molecule type" value="Genomic_DNA"/>
</dbReference>
<comment type="caution">
    <text evidence="1">The sequence shown here is derived from an EMBL/GenBank/DDBJ whole genome shotgun (WGS) entry which is preliminary data.</text>
</comment>
<dbReference type="AlphaFoldDB" id="A0AAD5MKM6"/>
<protein>
    <submittedName>
        <fullName evidence="1">Uncharacterized protein</fullName>
    </submittedName>
</protein>
<proteinExistence type="predicted"/>
<gene>
    <name evidence="1" type="ORF">KIN20_000427</name>
</gene>